<evidence type="ECO:0000313" key="5">
    <source>
        <dbReference type="Proteomes" id="UP000001058"/>
    </source>
</evidence>
<evidence type="ECO:0000256" key="3">
    <source>
        <dbReference type="PROSITE-ProRule" id="PRU00023"/>
    </source>
</evidence>
<dbReference type="STRING" id="3068.D8U7L1"/>
<name>D8U7L1_VOLCA</name>
<keyword evidence="5" id="KW-1185">Reference proteome</keyword>
<proteinExistence type="predicted"/>
<organism evidence="5">
    <name type="scientific">Volvox carteri f. nagariensis</name>
    <dbReference type="NCBI Taxonomy" id="3068"/>
    <lineage>
        <taxon>Eukaryota</taxon>
        <taxon>Viridiplantae</taxon>
        <taxon>Chlorophyta</taxon>
        <taxon>core chlorophytes</taxon>
        <taxon>Chlorophyceae</taxon>
        <taxon>CS clade</taxon>
        <taxon>Chlamydomonadales</taxon>
        <taxon>Volvocaceae</taxon>
        <taxon>Volvox</taxon>
    </lineage>
</organism>
<dbReference type="SUPFAM" id="SSF48403">
    <property type="entry name" value="Ankyrin repeat"/>
    <property type="match status" value="1"/>
</dbReference>
<dbReference type="Proteomes" id="UP000001058">
    <property type="component" value="Unassembled WGS sequence"/>
</dbReference>
<dbReference type="AlphaFoldDB" id="D8U7L1"/>
<dbReference type="SMART" id="SM00248">
    <property type="entry name" value="ANK"/>
    <property type="match status" value="3"/>
</dbReference>
<feature type="repeat" description="ANK" evidence="3">
    <location>
        <begin position="45"/>
        <end position="77"/>
    </location>
</feature>
<dbReference type="Gene3D" id="1.25.40.20">
    <property type="entry name" value="Ankyrin repeat-containing domain"/>
    <property type="match status" value="2"/>
</dbReference>
<dbReference type="GO" id="GO:0005634">
    <property type="term" value="C:nucleus"/>
    <property type="evidence" value="ECO:0007669"/>
    <property type="project" value="TreeGrafter"/>
</dbReference>
<dbReference type="InterPro" id="IPR002110">
    <property type="entry name" value="Ankyrin_rpt"/>
</dbReference>
<evidence type="ECO:0000256" key="2">
    <source>
        <dbReference type="ARBA" id="ARBA00023043"/>
    </source>
</evidence>
<dbReference type="InterPro" id="IPR050776">
    <property type="entry name" value="Ank_Repeat/CDKN_Inhibitor"/>
</dbReference>
<dbReference type="EMBL" id="GL378365">
    <property type="protein sequence ID" value="EFJ44319.1"/>
    <property type="molecule type" value="Genomic_DNA"/>
</dbReference>
<protein>
    <submittedName>
        <fullName evidence="4">Uncharacterized protein</fullName>
    </submittedName>
</protein>
<dbReference type="GeneID" id="9626158"/>
<feature type="repeat" description="ANK" evidence="3">
    <location>
        <begin position="78"/>
        <end position="100"/>
    </location>
</feature>
<evidence type="ECO:0000256" key="1">
    <source>
        <dbReference type="ARBA" id="ARBA00022737"/>
    </source>
</evidence>
<dbReference type="InterPro" id="IPR036770">
    <property type="entry name" value="Ankyrin_rpt-contain_sf"/>
</dbReference>
<accession>D8U7L1</accession>
<dbReference type="PANTHER" id="PTHR24201">
    <property type="entry name" value="ANK_REP_REGION DOMAIN-CONTAINING PROTEIN"/>
    <property type="match status" value="1"/>
</dbReference>
<keyword evidence="1" id="KW-0677">Repeat</keyword>
<dbReference type="OrthoDB" id="301040at2759"/>
<reference evidence="4 5" key="1">
    <citation type="journal article" date="2010" name="Science">
        <title>Genomic analysis of organismal complexity in the multicellular green alga Volvox carteri.</title>
        <authorList>
            <person name="Prochnik S.E."/>
            <person name="Umen J."/>
            <person name="Nedelcu A.M."/>
            <person name="Hallmann A."/>
            <person name="Miller S.M."/>
            <person name="Nishii I."/>
            <person name="Ferris P."/>
            <person name="Kuo A."/>
            <person name="Mitros T."/>
            <person name="Fritz-Laylin L.K."/>
            <person name="Hellsten U."/>
            <person name="Chapman J."/>
            <person name="Simakov O."/>
            <person name="Rensing S.A."/>
            <person name="Terry A."/>
            <person name="Pangilinan J."/>
            <person name="Kapitonov V."/>
            <person name="Jurka J."/>
            <person name="Salamov A."/>
            <person name="Shapiro H."/>
            <person name="Schmutz J."/>
            <person name="Grimwood J."/>
            <person name="Lindquist E."/>
            <person name="Lucas S."/>
            <person name="Grigoriev I.V."/>
            <person name="Schmitt R."/>
            <person name="Kirk D."/>
            <person name="Rokhsar D.S."/>
        </authorList>
    </citation>
    <scope>NUCLEOTIDE SEQUENCE [LARGE SCALE GENOMIC DNA]</scope>
    <source>
        <strain evidence="5">f. Nagariensis / Eve</strain>
    </source>
</reference>
<sequence length="194" mass="21298">MAAQKVAAIDPPKTIFEAAERGLAGYITRTIERAIEFNINIRDKYQRTALHWAAEAGQVEAAECLLDYGVDPLATECNGRTAIHLAARAGRTDMLRLLLEGRTPSEQEAMVNQPDFFGLTPVFLALQRGEEGHEAFSLLMDRGGRYNQQTPTGRFLPTTDPADQPGWCWSCGGGVQVTHGDGRMHGNMKEILIA</sequence>
<dbReference type="eggNOG" id="KOG0504">
    <property type="taxonomic scope" value="Eukaryota"/>
</dbReference>
<dbReference type="InParanoid" id="D8U7L1"/>
<dbReference type="PROSITE" id="PS50297">
    <property type="entry name" value="ANK_REP_REGION"/>
    <property type="match status" value="2"/>
</dbReference>
<keyword evidence="2 3" id="KW-0040">ANK repeat</keyword>
<dbReference type="PROSITE" id="PS50088">
    <property type="entry name" value="ANK_REPEAT"/>
    <property type="match status" value="2"/>
</dbReference>
<dbReference type="Pfam" id="PF13637">
    <property type="entry name" value="Ank_4"/>
    <property type="match status" value="1"/>
</dbReference>
<dbReference type="RefSeq" id="XP_002954678.1">
    <property type="nucleotide sequence ID" value="XM_002954632.1"/>
</dbReference>
<dbReference type="KEGG" id="vcn:VOLCADRAFT_106469"/>
<evidence type="ECO:0000313" key="4">
    <source>
        <dbReference type="EMBL" id="EFJ44319.1"/>
    </source>
</evidence>
<dbReference type="PANTHER" id="PTHR24201:SF2">
    <property type="entry name" value="ANKYRIN REPEAT DOMAIN-CONTAINING PROTEIN 42"/>
    <property type="match status" value="1"/>
</dbReference>
<gene>
    <name evidence="4" type="ORF">VOLCADRAFT_106469</name>
</gene>